<dbReference type="SUPFAM" id="SSF51445">
    <property type="entry name" value="(Trans)glycosidases"/>
    <property type="match status" value="1"/>
</dbReference>
<dbReference type="GO" id="GO:0009986">
    <property type="term" value="C:cell surface"/>
    <property type="evidence" value="ECO:0007669"/>
    <property type="project" value="TreeGrafter"/>
</dbReference>
<proteinExistence type="inferred from homology"/>
<dbReference type="Gene3D" id="3.20.20.80">
    <property type="entry name" value="Glycosidases"/>
    <property type="match status" value="1"/>
</dbReference>
<dbReference type="InterPro" id="IPR017853">
    <property type="entry name" value="GH"/>
</dbReference>
<sequence>MNFLYIKHGILYKDIKPFILRGMGLGGWLLPEGYMWKFYTKCDRPRRIEALIEKLCGKTYAASFWEKYRSLYITESDIAWIAKQGLNSVRLPLNSRNLFNIDINGTVQFNKAVLKHVDNCVKWCKKYELYLFLDMHGAPGGQTGENIDDSEADRPELFIYPENQALLIKMWHLLAERYNNEPCIGGYDLLNEPLTEKNQFYYSHLLPLYRRLITAIRKVDQNHIIILEGVHWATDFSVFKGFTSEEAADNIMLEFHKYWSNPDKESLLQYIDVGKRLNTPIWMGEGGENNLQWYTYMFPLYEKLGIGWCFWSYKKMETHNSPVSFSQPCGWVQILTYLDGGIKPKPTVARTIFNEFLSCIAKPTYCSKIINAILRRPPLEIPAAAYDIEQIISHKQENVYFRKTDKATLCFADGHTGSPNWQRYGGEPQPDCQKILLCLRTGDSVGYYLEHNSQEKIVVKVIFFGNGILAMQGKKITCNKFFTVSPDIKGFLWLKCLEGSLKIDVIQIEKIPLIE</sequence>
<name>V2XJJ8_9FIRM</name>
<keyword evidence="6" id="KW-1185">Reference proteome</keyword>
<gene>
    <name evidence="5" type="ORF">GCWU0000282_002478</name>
</gene>
<dbReference type="OrthoDB" id="2339329at2"/>
<keyword evidence="2 3" id="KW-0326">Glycosidase</keyword>
<evidence type="ECO:0000256" key="3">
    <source>
        <dbReference type="RuleBase" id="RU361153"/>
    </source>
</evidence>
<dbReference type="GO" id="GO:0009251">
    <property type="term" value="P:glucan catabolic process"/>
    <property type="evidence" value="ECO:0007669"/>
    <property type="project" value="TreeGrafter"/>
</dbReference>
<evidence type="ECO:0000256" key="2">
    <source>
        <dbReference type="ARBA" id="ARBA00023295"/>
    </source>
</evidence>
<dbReference type="EMBL" id="ACIL03000016">
    <property type="protein sequence ID" value="ESL02344.1"/>
    <property type="molecule type" value="Genomic_DNA"/>
</dbReference>
<comment type="similarity">
    <text evidence="3">Belongs to the glycosyl hydrolase 5 (cellulase A) family.</text>
</comment>
<dbReference type="GO" id="GO:0008422">
    <property type="term" value="F:beta-glucosidase activity"/>
    <property type="evidence" value="ECO:0007669"/>
    <property type="project" value="TreeGrafter"/>
</dbReference>
<evidence type="ECO:0000313" key="6">
    <source>
        <dbReference type="Proteomes" id="UP000018227"/>
    </source>
</evidence>
<reference evidence="5 6" key="1">
    <citation type="submission" date="2013-06" db="EMBL/GenBank/DDBJ databases">
        <authorList>
            <person name="Weinstock G."/>
            <person name="Sodergren E."/>
            <person name="Clifton S."/>
            <person name="Fulton L."/>
            <person name="Fulton B."/>
            <person name="Courtney L."/>
            <person name="Fronick C."/>
            <person name="Harrison M."/>
            <person name="Strong C."/>
            <person name="Farmer C."/>
            <person name="Delahaunty K."/>
            <person name="Markovic C."/>
            <person name="Hall O."/>
            <person name="Minx P."/>
            <person name="Tomlinson C."/>
            <person name="Mitreva M."/>
            <person name="Nelson J."/>
            <person name="Hou S."/>
            <person name="Wollam A."/>
            <person name="Pepin K.H."/>
            <person name="Johnson M."/>
            <person name="Bhonagiri V."/>
            <person name="Nash W.E."/>
            <person name="Warren W."/>
            <person name="Chinwalla A."/>
            <person name="Mardis E.R."/>
            <person name="Wilson R.K."/>
        </authorList>
    </citation>
    <scope>NUCLEOTIDE SEQUENCE [LARGE SCALE GENOMIC DNA]</scope>
    <source>
        <strain evidence="5 6">ATCC 51271</strain>
    </source>
</reference>
<feature type="domain" description="Glycoside hydrolase family 5" evidence="4">
    <location>
        <begin position="69"/>
        <end position="315"/>
    </location>
</feature>
<dbReference type="PANTHER" id="PTHR31297:SF13">
    <property type="entry name" value="PUTATIVE-RELATED"/>
    <property type="match status" value="1"/>
</dbReference>
<dbReference type="STRING" id="592026.GCWU0000282_002478"/>
<dbReference type="GO" id="GO:0005576">
    <property type="term" value="C:extracellular region"/>
    <property type="evidence" value="ECO:0007669"/>
    <property type="project" value="TreeGrafter"/>
</dbReference>
<organism evidence="5 6">
    <name type="scientific">Catonella morbi ATCC 51271</name>
    <dbReference type="NCBI Taxonomy" id="592026"/>
    <lineage>
        <taxon>Bacteria</taxon>
        <taxon>Bacillati</taxon>
        <taxon>Bacillota</taxon>
        <taxon>Clostridia</taxon>
        <taxon>Lachnospirales</taxon>
        <taxon>Lachnospiraceae</taxon>
        <taxon>Catonella</taxon>
    </lineage>
</organism>
<dbReference type="Pfam" id="PF00150">
    <property type="entry name" value="Cellulase"/>
    <property type="match status" value="1"/>
</dbReference>
<dbReference type="RefSeq" id="WP_023355338.1">
    <property type="nucleotide sequence ID" value="NZ_KI535369.1"/>
</dbReference>
<evidence type="ECO:0000256" key="1">
    <source>
        <dbReference type="ARBA" id="ARBA00022801"/>
    </source>
</evidence>
<accession>V2XJJ8</accession>
<evidence type="ECO:0000259" key="4">
    <source>
        <dbReference type="Pfam" id="PF00150"/>
    </source>
</evidence>
<keyword evidence="1 3" id="KW-0378">Hydrolase</keyword>
<dbReference type="InterPro" id="IPR001547">
    <property type="entry name" value="Glyco_hydro_5"/>
</dbReference>
<dbReference type="PANTHER" id="PTHR31297">
    <property type="entry name" value="GLUCAN ENDO-1,6-BETA-GLUCOSIDASE B"/>
    <property type="match status" value="1"/>
</dbReference>
<comment type="caution">
    <text evidence="5">The sequence shown here is derived from an EMBL/GenBank/DDBJ whole genome shotgun (WGS) entry which is preliminary data.</text>
</comment>
<dbReference type="AlphaFoldDB" id="V2XJJ8"/>
<dbReference type="eggNOG" id="COG2730">
    <property type="taxonomic scope" value="Bacteria"/>
</dbReference>
<evidence type="ECO:0000313" key="5">
    <source>
        <dbReference type="EMBL" id="ESL02344.1"/>
    </source>
</evidence>
<dbReference type="InterPro" id="IPR050386">
    <property type="entry name" value="Glycosyl_hydrolase_5"/>
</dbReference>
<dbReference type="Proteomes" id="UP000018227">
    <property type="component" value="Unassembled WGS sequence"/>
</dbReference>
<dbReference type="HOGENOM" id="CLU_031875_0_0_9"/>
<protein>
    <submittedName>
        <fullName evidence="5">Cellulase</fullName>
    </submittedName>
</protein>